<name>A0A6N6VMH0_9BACT</name>
<geneLocation type="plasmid" evidence="1">
    <name>unnamed</name>
</geneLocation>
<proteinExistence type="predicted"/>
<sequence length="337" mass="37434">MDFFQFPSISKAIPEFYNNRADMLQFDLEHGRYAIGDLCVVERLEGVRTINAGPADANWRAVFNASVLNSGFNDCCVIMGAPKSKLQEFKTQFNVPFVVKGKNSKGENKEITIKDMRVVPEATGHSLAFQSAIQEEVLVVSIGFGTIEAGAANDQGIISSTLVSFDLGTQVVAQDVMSQILTNGAVVPVGKGRLHYFDDVVRDVHDGKKRDFPLRSSQGILKAEVVHEMVFNALDNYAETIQVTLRAYLNKYRDRKFKLILTGGGMLYLPVRRKLEELAANDNYSLIEISEESRVKSAAVGYRIIGEKLFPEENLIALDLGNHTTIGFYKEAQIKLN</sequence>
<dbReference type="OrthoDB" id="9816534at2"/>
<accession>A0A6N6VMH0</accession>
<evidence type="ECO:0000313" key="2">
    <source>
        <dbReference type="Proteomes" id="UP000437748"/>
    </source>
</evidence>
<dbReference type="RefSeq" id="WP_153417812.1">
    <property type="nucleotide sequence ID" value="NZ_CM018765.1"/>
</dbReference>
<reference evidence="1 2" key="1">
    <citation type="submission" date="2019-10" db="EMBL/GenBank/DDBJ databases">
        <title>New species of Slilvanegrellaceae.</title>
        <authorList>
            <person name="Pitt A."/>
            <person name="Hahn M.W."/>
        </authorList>
    </citation>
    <scope>NUCLEOTIDE SEQUENCE [LARGE SCALE GENOMIC DNA]</scope>
    <source>
        <strain evidence="1 2">SP-Ram-0.45-NSY-1</strain>
        <plasmid evidence="1">unnamed</plasmid>
    </source>
</reference>
<evidence type="ECO:0008006" key="3">
    <source>
        <dbReference type="Google" id="ProtNLM"/>
    </source>
</evidence>
<protein>
    <recommendedName>
        <fullName evidence="3">Actin-like protein N-terminal domain-containing protein</fullName>
    </recommendedName>
</protein>
<dbReference type="InterPro" id="IPR043129">
    <property type="entry name" value="ATPase_NBD"/>
</dbReference>
<dbReference type="SUPFAM" id="SSF53067">
    <property type="entry name" value="Actin-like ATPase domain"/>
    <property type="match status" value="1"/>
</dbReference>
<evidence type="ECO:0000313" key="1">
    <source>
        <dbReference type="EMBL" id="KAB8035624.1"/>
    </source>
</evidence>
<comment type="caution">
    <text evidence="1">The sequence shown here is derived from an EMBL/GenBank/DDBJ whole genome shotgun (WGS) entry which is preliminary data.</text>
</comment>
<organism evidence="1 2">
    <name type="scientific">Silvanigrella paludirubra</name>
    <dbReference type="NCBI Taxonomy" id="2499159"/>
    <lineage>
        <taxon>Bacteria</taxon>
        <taxon>Pseudomonadati</taxon>
        <taxon>Bdellovibrionota</taxon>
        <taxon>Oligoflexia</taxon>
        <taxon>Silvanigrellales</taxon>
        <taxon>Silvanigrellaceae</taxon>
        <taxon>Silvanigrella</taxon>
    </lineage>
</organism>
<dbReference type="EMBL" id="WFLM01000010">
    <property type="protein sequence ID" value="KAB8035624.1"/>
    <property type="molecule type" value="Genomic_DNA"/>
</dbReference>
<keyword evidence="1" id="KW-0614">Plasmid</keyword>
<gene>
    <name evidence="1" type="ORF">GCL60_16890</name>
</gene>
<dbReference type="Gene3D" id="3.30.420.40">
    <property type="match status" value="1"/>
</dbReference>
<keyword evidence="2" id="KW-1185">Reference proteome</keyword>
<dbReference type="AlphaFoldDB" id="A0A6N6VMH0"/>
<dbReference type="Proteomes" id="UP000437748">
    <property type="component" value="Unassembled WGS sequence"/>
</dbReference>